<keyword evidence="7" id="KW-0325">Glycoprotein</keyword>
<dbReference type="Ensembl" id="ENSACDT00005028160.1">
    <property type="protein sequence ID" value="ENSACDP00005023553.1"/>
    <property type="gene ID" value="ENSACDG00005017092.1"/>
</dbReference>
<dbReference type="InterPro" id="IPR042060">
    <property type="entry name" value="PLAT_polycystin1"/>
</dbReference>
<dbReference type="InterPro" id="IPR001024">
    <property type="entry name" value="PLAT/LH2_dom"/>
</dbReference>
<dbReference type="InterPro" id="IPR002859">
    <property type="entry name" value="PKD/REJ-like"/>
</dbReference>
<feature type="transmembrane region" description="Helical" evidence="11">
    <location>
        <begin position="1772"/>
        <end position="1798"/>
    </location>
</feature>
<evidence type="ECO:0000256" key="9">
    <source>
        <dbReference type="PROSITE-ProRule" id="PRU00152"/>
    </source>
</evidence>
<sequence>MPTGCERSIPFIPLVPCGRFAVLCRTCGTQRSFLLFSPSPGPGPGSGHAAPWALSTPGAPPARPGPARPGPAPGRAAPLPSAPPDLAVPQWGALLLSATLGPAAPGRLCSPAAFLPCRRGRGAGAGLRGAGSELWPLDPAGGWGFSAGSRPADRSAGAPRGPRGAAAMPLHPALLLPLLGLFLQALLAPAPRLQPPPLLLTCPGPHVHVSRGHDTQGCVACPGSGTVTLRYQPAPGAGPKAEKGGMQPPAPPHCLWYLNSARATSTSGWAGQVTLHTGLPRPGHVPLPAASGLVTVQCSSSLCSAPTCLHRNISVVMLSRRAVLNSTGMCSNHRGGAPRLVRRSAPPFHPEEDAGLVAEGSGTPRGLVPALFRLAVSDSTPRTMEMAVLRQAAACKLNSVIIQKPLHMSVIHQKRGMTFYLYARVLVDCSLSLSIKPQWIFYAVPDMKTNPDWDKPLNVSFLHGADTVQLTVPGCTLNYGTYQVYFTATVYVLGTKRYFSRTDRVFLQIERSDLVANIAGGTYRTVGFSDRWTLDGSASYDPDSQEVLEGIMFTWYCTKKVSDYETMKVSAGQKCHHSQRDLKWPTPTGSIQAVPPEFLSGNAAYHFLLVIQKDSRKSYAKQTVDVKPGSPPLLAVACLENCGSTVIPTERFTLLGKCLNCPTKSQPVYLWSLCLENSTEIRFDWSSRTSTGRSGPYLSIHALTFTNTAHQSYTLLLKVTTRGGGSALYRYAFRVNSPPRAGKCSISPHRGTAFRTKFVVQCNGFSDSNLPLTYKVIVASDVSQTAKISSVEKNTFGTILYIGYQPRTPPSFLPVGMPSRKSTLTLYVQVSDSLGAFTQVSLYIRVENPVKSRPLAVIFHEMLASVSGLSAPMTAYLQTGDYFNAGYLAYLAASVLNYIKAAPTIQIPKAQFRESLIKTALNISVESMMEINQVVASLFQVTEEPEEVNIRSQEIAITKLTEVTRVLKIQRNESHWSEQTEIQTSGILRCLSNILRAALLPRRNVNVGGVMQVFSIMENLTEIVFQGKVPGETDTVMETKNWNITLKKDENWNVTNVFSATETCRNCFYPTLQKGQNSSLPRNAVISTAVFEFDENPFPWLGYTSEIATTVLGFKMAETKANGDLQGILPEEADILIARKDTESSTFPLAVGPDRTETYTTGGFSLEVNRNTKIIYVQILTKLKVTFQVVVFTNTNITQAFPIASFDSFPDMPTVASKTKTANADCNIKAPYVICLPESLLKAAAQGSSAESQNISIVLLTPYLARYPTTGLVSINIFSDQCLFLGGVQNQWREDLCRLGPLTDWQRVHCICKMKQSHRSLSVHVASNTSTFDIRFLAAKVIVTPNTVDLEKTLIADIPKNPVTLLTVLFIFAVYLFLSVWAMQKDRADRASKDKIIVLPDNDPSDKESFLVTLYTGSRWGAGTKADVFLQLIGQNGTSDVHCLQHPQVPSFRQGSTDCFLLTTGERLGDICAFRVWHNNRGPSPGWFLSRAKVENTSTRKTWFFMCRKWLSLDKGDGLLERTFFVTNPKDLLPRKDYFLIHLSHSLTEGHLWLSIFARVLNGNFTRLQRLSSCLTMLLLKLLVNIMFFNVDKEEQSPIHLRYLRSIIVGIECALVTMPVEMVIIALFKYSQKDPTRSPPLLSGRLKNWKEPLQKWYLSETSAQSRNNNTLENFPGPSNAQGPLPHQRTSNQRAPQNWSNSPVSERDANATGAEEQTAKKNSPPKAQALQRGPPSNSSFNKNSAEEGGNFLKEIKPLNVTSRPFRKTPQVVFCWWCVYLSWALVIAVTGVSSFFIVLYGLSYGYQTSMEWFLASAASFIQNVFFLSVLKIVCYSALNTLRPKCCENIPWLTQENHSEIKLDKETLSEDEMREKRFKLAQIRGTKQYKPLEADEIAKMLKRAKIKAKAFIFIRDFISHLVFLALVLHFAYSSENTNVFHYNQFIQNQFSPRLSPVDKIEDIYTWMDDIFLPLIHNNVQPSFLPESWSKIIGLPRMRQIRAKQTEKKCFHPHSFVNKFVISESHCLHKYGRDTEEKGDYAGSWSKISNQSVSKDASSRLGFTYQPNRTPWSYYSFGNLHTYKSGGYTFYFFPEEGRHNSTTRLDLLQKSHWIDEDTWALIIELTTFNSDVQLFCSISVIFELSHLGIIKPSLSVRSFALPIFHQQTKGQQLLFVVFVAFLFIYIGDGLYIIVRGKKNTKTPSNLINFGLVSTFLLFVLLRVLKFKMGADIVKFYLLHPNDFIPFHAVCHLDQILRITMGFLAFLVVLRTLKYSQFFYDVHLAQRSIMTALPVIFSMALVLVVYLFVFMAFGYLVFGQHDDNYNSMIRSAQTIFSYSVLAFRDTDFYSNRLLGGLFLASFMFVMICLFINLFQAVIISTYRDMKQPVYEEPSDEAQAVAFVLQMLRKILCYLICRTAKASEPNLFHSVLYGQPQKRCQQHLGLKNRKIKGKKMVYLVI</sequence>
<dbReference type="SMART" id="SM00308">
    <property type="entry name" value="LH2"/>
    <property type="match status" value="1"/>
</dbReference>
<name>A0A8B9ES60_ANSCY</name>
<dbReference type="Pfam" id="PF01477">
    <property type="entry name" value="PLAT"/>
    <property type="match status" value="1"/>
</dbReference>
<evidence type="ECO:0000259" key="13">
    <source>
        <dbReference type="PROSITE" id="PS51111"/>
    </source>
</evidence>
<dbReference type="PROSITE" id="PS50095">
    <property type="entry name" value="PLAT"/>
    <property type="match status" value="1"/>
</dbReference>
<dbReference type="InterPro" id="IPR051223">
    <property type="entry name" value="Polycystin"/>
</dbReference>
<feature type="transmembrane region" description="Helical" evidence="11">
    <location>
        <begin position="1810"/>
        <end position="1832"/>
    </location>
</feature>
<reference evidence="14" key="1">
    <citation type="submission" date="2025-08" db="UniProtKB">
        <authorList>
            <consortium name="Ensembl"/>
        </authorList>
    </citation>
    <scope>IDENTIFICATION</scope>
</reference>
<evidence type="ECO:0000256" key="2">
    <source>
        <dbReference type="ARBA" id="ARBA00007200"/>
    </source>
</evidence>
<keyword evidence="5 11" id="KW-1133">Transmembrane helix</keyword>
<feature type="transmembrane region" description="Helical" evidence="11">
    <location>
        <begin position="2169"/>
        <end position="2190"/>
    </location>
</feature>
<dbReference type="GO" id="GO:0016020">
    <property type="term" value="C:membrane"/>
    <property type="evidence" value="ECO:0007669"/>
    <property type="project" value="UniProtKB-SubCell"/>
</dbReference>
<organism evidence="14 15">
    <name type="scientific">Anser cygnoides</name>
    <name type="common">Swan goose</name>
    <dbReference type="NCBI Taxonomy" id="8845"/>
    <lineage>
        <taxon>Eukaryota</taxon>
        <taxon>Metazoa</taxon>
        <taxon>Chordata</taxon>
        <taxon>Craniata</taxon>
        <taxon>Vertebrata</taxon>
        <taxon>Euteleostomi</taxon>
        <taxon>Archelosauria</taxon>
        <taxon>Archosauria</taxon>
        <taxon>Dinosauria</taxon>
        <taxon>Saurischia</taxon>
        <taxon>Theropoda</taxon>
        <taxon>Coelurosauria</taxon>
        <taxon>Aves</taxon>
        <taxon>Neognathae</taxon>
        <taxon>Galloanserae</taxon>
        <taxon>Anseriformes</taxon>
        <taxon>Anatidae</taxon>
        <taxon>Anserinae</taxon>
        <taxon>Anser</taxon>
    </lineage>
</organism>
<feature type="transmembrane region" description="Helical" evidence="11">
    <location>
        <begin position="1907"/>
        <end position="1929"/>
    </location>
</feature>
<evidence type="ECO:0000256" key="5">
    <source>
        <dbReference type="ARBA" id="ARBA00022989"/>
    </source>
</evidence>
<evidence type="ECO:0000256" key="1">
    <source>
        <dbReference type="ARBA" id="ARBA00004141"/>
    </source>
</evidence>
<evidence type="ECO:0000313" key="15">
    <source>
        <dbReference type="Proteomes" id="UP000694521"/>
    </source>
</evidence>
<feature type="compositionally biased region" description="Polar residues" evidence="10">
    <location>
        <begin position="1666"/>
        <end position="1703"/>
    </location>
</feature>
<keyword evidence="6 11" id="KW-0472">Membrane</keyword>
<feature type="domain" description="REJ" evidence="13">
    <location>
        <begin position="395"/>
        <end position="1096"/>
    </location>
</feature>
<gene>
    <name evidence="14" type="primary">LOC136789681</name>
</gene>
<dbReference type="InterPro" id="IPR036392">
    <property type="entry name" value="PLAT/LH2_dom_sf"/>
</dbReference>
<keyword evidence="4" id="KW-0732">Signal</keyword>
<feature type="transmembrane region" description="Helical" evidence="11">
    <location>
        <begin position="1571"/>
        <end position="1591"/>
    </location>
</feature>
<feature type="transmembrane region" description="Helical" evidence="11">
    <location>
        <begin position="1363"/>
        <end position="1383"/>
    </location>
</feature>
<comment type="similarity">
    <text evidence="2">Belongs to the polycystin family.</text>
</comment>
<dbReference type="InterPro" id="IPR046791">
    <property type="entry name" value="Polycystin_dom"/>
</dbReference>
<reference evidence="14" key="2">
    <citation type="submission" date="2025-09" db="UniProtKB">
        <authorList>
            <consortium name="Ensembl"/>
        </authorList>
    </citation>
    <scope>IDENTIFICATION</scope>
</reference>
<dbReference type="PROSITE" id="PS51111">
    <property type="entry name" value="REJ"/>
    <property type="match status" value="1"/>
</dbReference>
<keyword evidence="3 11" id="KW-0812">Transmembrane</keyword>
<dbReference type="Pfam" id="PF02010">
    <property type="entry name" value="REJ"/>
    <property type="match status" value="1"/>
</dbReference>
<comment type="caution">
    <text evidence="9">Lacks conserved residue(s) required for the propagation of feature annotation.</text>
</comment>
<evidence type="ECO:0000256" key="3">
    <source>
        <dbReference type="ARBA" id="ARBA00022692"/>
    </source>
</evidence>
<feature type="compositionally biased region" description="Pro residues" evidence="10">
    <location>
        <begin position="58"/>
        <end position="72"/>
    </location>
</feature>
<feature type="transmembrane region" description="Helical" evidence="11">
    <location>
        <begin position="2348"/>
        <end position="2373"/>
    </location>
</feature>
<accession>A0A8B9ES60</accession>
<evidence type="ECO:0008006" key="16">
    <source>
        <dbReference type="Google" id="ProtNLM"/>
    </source>
</evidence>
<dbReference type="PANTHER" id="PTHR10877">
    <property type="entry name" value="POLYCYSTIN FAMILY MEMBER"/>
    <property type="match status" value="1"/>
</dbReference>
<evidence type="ECO:0000313" key="14">
    <source>
        <dbReference type="Ensembl" id="ENSACDP00005023553.1"/>
    </source>
</evidence>
<feature type="disulfide bond" evidence="8">
    <location>
        <begin position="2006"/>
        <end position="2023"/>
    </location>
</feature>
<evidence type="ECO:0000256" key="4">
    <source>
        <dbReference type="ARBA" id="ARBA00022729"/>
    </source>
</evidence>
<feature type="transmembrane region" description="Helical" evidence="11">
    <location>
        <begin position="2202"/>
        <end position="2220"/>
    </location>
</feature>
<dbReference type="Gene3D" id="1.10.287.70">
    <property type="match status" value="1"/>
</dbReference>
<evidence type="ECO:0000256" key="6">
    <source>
        <dbReference type="ARBA" id="ARBA00023136"/>
    </source>
</evidence>
<dbReference type="GO" id="GO:0050982">
    <property type="term" value="P:detection of mechanical stimulus"/>
    <property type="evidence" value="ECO:0007669"/>
    <property type="project" value="TreeGrafter"/>
</dbReference>
<evidence type="ECO:0000256" key="7">
    <source>
        <dbReference type="ARBA" id="ARBA00023180"/>
    </source>
</evidence>
<dbReference type="FunFam" id="2.60.60.20:FF:000016">
    <property type="entry name" value="Polycystin family receptor for egg jelly"/>
    <property type="match status" value="1"/>
</dbReference>
<evidence type="ECO:0000256" key="10">
    <source>
        <dbReference type="SAM" id="MobiDB-lite"/>
    </source>
</evidence>
<feature type="compositionally biased region" description="Polar residues" evidence="10">
    <location>
        <begin position="1733"/>
        <end position="1742"/>
    </location>
</feature>
<dbReference type="Pfam" id="PF08016">
    <property type="entry name" value="PKD_channel"/>
    <property type="match status" value="1"/>
</dbReference>
<dbReference type="Pfam" id="PF20519">
    <property type="entry name" value="Polycystin_dom"/>
    <property type="match status" value="1"/>
</dbReference>
<comment type="subcellular location">
    <subcellularLocation>
        <location evidence="1">Membrane</location>
        <topology evidence="1">Multi-pass membrane protein</topology>
    </subcellularLocation>
</comment>
<evidence type="ECO:0000256" key="11">
    <source>
        <dbReference type="SAM" id="Phobius"/>
    </source>
</evidence>
<feature type="region of interest" description="Disordered" evidence="10">
    <location>
        <begin position="38"/>
        <end position="81"/>
    </location>
</feature>
<proteinExistence type="inferred from homology"/>
<feature type="domain" description="PLAT" evidence="12">
    <location>
        <begin position="1408"/>
        <end position="1525"/>
    </location>
</feature>
<dbReference type="SUPFAM" id="SSF49723">
    <property type="entry name" value="Lipase/lipooxygenase domain (PLAT/LH2 domain)"/>
    <property type="match status" value="1"/>
</dbReference>
<feature type="transmembrane region" description="Helical" evidence="11">
    <location>
        <begin position="2286"/>
        <end position="2313"/>
    </location>
</feature>
<dbReference type="GO" id="GO:0005509">
    <property type="term" value="F:calcium ion binding"/>
    <property type="evidence" value="ECO:0007669"/>
    <property type="project" value="InterPro"/>
</dbReference>
<keyword evidence="15" id="KW-1185">Reference proteome</keyword>
<evidence type="ECO:0000259" key="12">
    <source>
        <dbReference type="PROSITE" id="PS50095"/>
    </source>
</evidence>
<dbReference type="Proteomes" id="UP000694521">
    <property type="component" value="Unplaced"/>
</dbReference>
<dbReference type="PANTHER" id="PTHR10877:SF185">
    <property type="entry name" value="POLYCYSTIN FAMILY RECEPTOR FOR EGG JELLY"/>
    <property type="match status" value="1"/>
</dbReference>
<dbReference type="InterPro" id="IPR013122">
    <property type="entry name" value="PKD1_2_channel"/>
</dbReference>
<feature type="transmembrane region" description="Helical" evidence="11">
    <location>
        <begin position="2240"/>
        <end position="2265"/>
    </location>
</feature>
<evidence type="ECO:0000256" key="8">
    <source>
        <dbReference type="PIRSR" id="PIRSR603915-2"/>
    </source>
</evidence>
<feature type="region of interest" description="Disordered" evidence="10">
    <location>
        <begin position="1666"/>
        <end position="1744"/>
    </location>
</feature>
<dbReference type="InterPro" id="IPR003915">
    <property type="entry name" value="PKD_2"/>
</dbReference>
<dbReference type="InterPro" id="IPR014010">
    <property type="entry name" value="REJ_dom"/>
</dbReference>
<dbReference type="PRINTS" id="PR01433">
    <property type="entry name" value="POLYCYSTIN2"/>
</dbReference>
<dbReference type="CDD" id="cd01752">
    <property type="entry name" value="PLAT_polycystin"/>
    <property type="match status" value="1"/>
</dbReference>
<feature type="transmembrane region" description="Helical" evidence="11">
    <location>
        <begin position="1603"/>
        <end position="1628"/>
    </location>
</feature>
<dbReference type="GO" id="GO:0005262">
    <property type="term" value="F:calcium channel activity"/>
    <property type="evidence" value="ECO:0007669"/>
    <property type="project" value="TreeGrafter"/>
</dbReference>
<protein>
    <recommendedName>
        <fullName evidence="16">Polycystic kidney disease and receptor for egg jelly-related protein</fullName>
    </recommendedName>
</protein>
<dbReference type="Gene3D" id="2.60.60.20">
    <property type="entry name" value="PLAT/LH2 domain"/>
    <property type="match status" value="1"/>
</dbReference>